<sequence>MEFITTKSTPPTLPPVAKQYQSQAVINLTNEGSRRGSNAGDDRPGLVRVISRGSIGRRSSTGGNSESGGGLRRVLSRGERPDSQGRRGSDAQNVLKHADSDATGGAPPLQRTKSMELKTGKWISPVMAGVAGNSLVVALAVDSVLVPFNAQDAARQAKQAATSAASGPSTTGVTESHGSGGGIGEKIKNIFLRRSSSSHQGTAAHADETSGTATTTRAESSVSENTAVDAPLNSLEGHHQLADQKHDQSYPAFIHGAPVKYIVVPLSALDYKTITLKQDKGVWTLRVPVTGHFGRFVEPALQEIGKSPEESWGRSGEIDFLFDSKNWIGAKE</sequence>
<comment type="caution">
    <text evidence="1">The sequence shown here is derived from an EMBL/GenBank/DDBJ whole genome shotgun (WGS) entry which is preliminary data.</text>
</comment>
<proteinExistence type="predicted"/>
<gene>
    <name evidence="1" type="ORF">QFC21_001009</name>
</gene>
<dbReference type="Proteomes" id="UP001227268">
    <property type="component" value="Unassembled WGS sequence"/>
</dbReference>
<reference evidence="1" key="1">
    <citation type="submission" date="2023-04" db="EMBL/GenBank/DDBJ databases">
        <title>Draft Genome sequencing of Naganishia species isolated from polar environments using Oxford Nanopore Technology.</title>
        <authorList>
            <person name="Leo P."/>
            <person name="Venkateswaran K."/>
        </authorList>
    </citation>
    <scope>NUCLEOTIDE SEQUENCE</scope>
    <source>
        <strain evidence="1">MNA-CCFEE 5423</strain>
    </source>
</reference>
<organism evidence="1 2">
    <name type="scientific">Naganishia friedmannii</name>
    <dbReference type="NCBI Taxonomy" id="89922"/>
    <lineage>
        <taxon>Eukaryota</taxon>
        <taxon>Fungi</taxon>
        <taxon>Dikarya</taxon>
        <taxon>Basidiomycota</taxon>
        <taxon>Agaricomycotina</taxon>
        <taxon>Tremellomycetes</taxon>
        <taxon>Filobasidiales</taxon>
        <taxon>Filobasidiaceae</taxon>
        <taxon>Naganishia</taxon>
    </lineage>
</organism>
<evidence type="ECO:0000313" key="1">
    <source>
        <dbReference type="EMBL" id="KAJ9107550.1"/>
    </source>
</evidence>
<accession>A0ACC2W8X8</accession>
<protein>
    <submittedName>
        <fullName evidence="1">Uncharacterized protein</fullName>
    </submittedName>
</protein>
<keyword evidence="2" id="KW-1185">Reference proteome</keyword>
<name>A0ACC2W8X8_9TREE</name>
<dbReference type="EMBL" id="JASBWT010000002">
    <property type="protein sequence ID" value="KAJ9107550.1"/>
    <property type="molecule type" value="Genomic_DNA"/>
</dbReference>
<evidence type="ECO:0000313" key="2">
    <source>
        <dbReference type="Proteomes" id="UP001227268"/>
    </source>
</evidence>